<dbReference type="GeneID" id="77939330"/>
<sequence length="60" mass="6821">MVFDMMCSFVWVAGRARRIYHAHTRCVKEQFPALSGAVREQDVAGQSLLSRPEEKPPACR</sequence>
<keyword evidence="2" id="KW-1185">Reference proteome</keyword>
<gene>
    <name evidence="1" type="primary">34</name>
    <name evidence="1" type="ORF">SEA_SHECKWES_34</name>
</gene>
<evidence type="ECO:0000313" key="2">
    <source>
        <dbReference type="Proteomes" id="UP000318552"/>
    </source>
</evidence>
<dbReference type="Proteomes" id="UP000318552">
    <property type="component" value="Segment"/>
</dbReference>
<accession>A0A515MIH0</accession>
<reference evidence="2" key="1">
    <citation type="submission" date="2019-05" db="EMBL/GenBank/DDBJ databases">
        <authorList>
            <person name="Begin E.J."/>
            <person name="Burnham C.Matt."/>
            <person name="Chappell E."/>
            <person name="Hambrick G.L."/>
            <person name="Harrington T.R."/>
            <person name="Harris A.E."/>
            <person name="Hasley B.L."/>
            <person name="Haynie C.M."/>
            <person name="Hopkins G.A."/>
            <person name="Hutchins C.B."/>
            <person name="Jester D.A."/>
            <person name="Johnson J."/>
            <person name="Martin A.P."/>
            <person name="Merino K.D."/>
            <person name="Pinkerton C.N."/>
            <person name="Poe J.Gabe."/>
            <person name="Savage T.D."/>
            <person name="Smith R.Hunter."/>
            <person name="Smith J.Zane."/>
            <person name="Spiva T.A."/>
            <person name="Thompson L."/>
            <person name="Thompson N.R."/>
            <person name="Thurman R.E."/>
            <person name="West C.T."/>
            <person name="Reyna N.S."/>
            <person name="Plymale R.C."/>
            <person name="Garlena R.A."/>
            <person name="Russell D.A."/>
            <person name="Pope W.H."/>
            <person name="Jacobs-Sera D."/>
            <person name="Hatfull G.F."/>
        </authorList>
    </citation>
    <scope>NUCLEOTIDE SEQUENCE [LARGE SCALE GENOMIC DNA]</scope>
</reference>
<name>A0A515MIH0_9CAUD</name>
<proteinExistence type="predicted"/>
<dbReference type="RefSeq" id="YP_010663307.1">
    <property type="nucleotide sequence ID" value="NC_070895.1"/>
</dbReference>
<evidence type="ECO:0000313" key="1">
    <source>
        <dbReference type="EMBL" id="QDM56459.1"/>
    </source>
</evidence>
<dbReference type="KEGG" id="vg:77939330"/>
<organism evidence="1 2">
    <name type="scientific">Gordonia phage SheckWes</name>
    <dbReference type="NCBI Taxonomy" id="2591117"/>
    <lineage>
        <taxon>Viruses</taxon>
        <taxon>Duplodnaviria</taxon>
        <taxon>Heunggongvirae</taxon>
        <taxon>Uroviricota</taxon>
        <taxon>Caudoviricetes</taxon>
        <taxon>Ponsvirus</taxon>
        <taxon>Ponsvirus sheckwes</taxon>
    </lineage>
</organism>
<dbReference type="EMBL" id="MK967385">
    <property type="protein sequence ID" value="QDM56459.1"/>
    <property type="molecule type" value="Genomic_DNA"/>
</dbReference>
<protein>
    <submittedName>
        <fullName evidence="1">Uncharacterized protein</fullName>
    </submittedName>
</protein>